<feature type="compositionally biased region" description="Low complexity" evidence="4">
    <location>
        <begin position="452"/>
        <end position="466"/>
    </location>
</feature>
<feature type="region of interest" description="Disordered" evidence="4">
    <location>
        <begin position="448"/>
        <end position="477"/>
    </location>
</feature>
<dbReference type="SUPFAM" id="SSF48452">
    <property type="entry name" value="TPR-like"/>
    <property type="match status" value="1"/>
</dbReference>
<feature type="compositionally biased region" description="Polar residues" evidence="4">
    <location>
        <begin position="517"/>
        <end position="543"/>
    </location>
</feature>
<evidence type="ECO:0000313" key="6">
    <source>
        <dbReference type="RefSeq" id="XP_046602653.1"/>
    </source>
</evidence>
<sequence length="568" mass="61993">MTDWFADSTLGARTPLCRPKHRFNPLPNVFLRGETATETSDEPQETTIAHAEARARIRQRRNGSRLLRGTDRQFAEALHREADNLHYKGDYETALVLYHRAASVCPRDSSHGVAARRTAAAINALTHPSKALNMLLPKTKNGAQQAAVICPESAALRASRILAESSDPVSVVPQILGFFDKRTDFWRTPKPQTPPQPRRNVTTVERRAVTVTEGIRRMEMALNNGDLVTVLRIGDEVRINLDHDFYTDSTTLLRCQATTNRLITLAYLALKRHDRATAAAAKMTRAASAIDVPLLMTQALVTLGKVHLTFGHLNAAARAWERLIPCVYEPIPRAWLLHEIGRCHLESGNHRKAVELATRCLDTAEAAGSEKWTFHGRLLLGQSLTQLGRIAEAATVLRSLESAGEEAGDAHTLAYVRELIKRLALASDRQTRSANCLQISSKLHDLKEMDTAESSSVSSESVSDAGSESDHELIPVDLEPCCNGSSSSFAMTSKVESASAASDPGDPGNQEGGPGVNQDTISTGRTYNLSSPVVQRSLSTATTPKCRDVSDAETVSTRGEFARIFGPQ</sequence>
<protein>
    <recommendedName>
        <fullName evidence="2">Outer dynein arm-docking complex subunit 4</fullName>
    </recommendedName>
    <alternativeName>
        <fullName evidence="3">Tetratricopeptide repeat protein 25</fullName>
    </alternativeName>
</protein>
<gene>
    <name evidence="6" type="primary">LOC124296632</name>
</gene>
<evidence type="ECO:0000313" key="5">
    <source>
        <dbReference type="Proteomes" id="UP000829291"/>
    </source>
</evidence>
<dbReference type="InterPro" id="IPR019734">
    <property type="entry name" value="TPR_rpt"/>
</dbReference>
<accession>A0ABM3GQW0</accession>
<evidence type="ECO:0000256" key="4">
    <source>
        <dbReference type="SAM" id="MobiDB-lite"/>
    </source>
</evidence>
<dbReference type="InterPro" id="IPR011990">
    <property type="entry name" value="TPR-like_helical_dom_sf"/>
</dbReference>
<name>A0ABM3GQW0_NEOLC</name>
<evidence type="ECO:0000256" key="3">
    <source>
        <dbReference type="ARBA" id="ARBA00034143"/>
    </source>
</evidence>
<dbReference type="PANTHER" id="PTHR23040:SF2">
    <property type="entry name" value="OUTER DYNEIN ARM-DOCKING COMPLEX SUBUNIT 4"/>
    <property type="match status" value="1"/>
</dbReference>
<dbReference type="GeneID" id="124296632"/>
<dbReference type="Proteomes" id="UP000829291">
    <property type="component" value="Chromosome 1"/>
</dbReference>
<dbReference type="InterPro" id="IPR040111">
    <property type="entry name" value="ODAD4"/>
</dbReference>
<dbReference type="SMART" id="SM00028">
    <property type="entry name" value="TPR"/>
    <property type="match status" value="2"/>
</dbReference>
<dbReference type="Gene3D" id="1.25.40.10">
    <property type="entry name" value="Tetratricopeptide repeat domain"/>
    <property type="match status" value="2"/>
</dbReference>
<organism evidence="5 6">
    <name type="scientific">Neodiprion lecontei</name>
    <name type="common">Redheaded pine sawfly</name>
    <dbReference type="NCBI Taxonomy" id="441921"/>
    <lineage>
        <taxon>Eukaryota</taxon>
        <taxon>Metazoa</taxon>
        <taxon>Ecdysozoa</taxon>
        <taxon>Arthropoda</taxon>
        <taxon>Hexapoda</taxon>
        <taxon>Insecta</taxon>
        <taxon>Pterygota</taxon>
        <taxon>Neoptera</taxon>
        <taxon>Endopterygota</taxon>
        <taxon>Hymenoptera</taxon>
        <taxon>Tenthredinoidea</taxon>
        <taxon>Diprionidae</taxon>
        <taxon>Diprioninae</taxon>
        <taxon>Neodiprion</taxon>
    </lineage>
</organism>
<feature type="region of interest" description="Disordered" evidence="4">
    <location>
        <begin position="493"/>
        <end position="551"/>
    </location>
</feature>
<proteinExistence type="predicted"/>
<dbReference type="PANTHER" id="PTHR23040">
    <property type="match status" value="1"/>
</dbReference>
<dbReference type="RefSeq" id="XP_046602653.1">
    <property type="nucleotide sequence ID" value="XM_046746697.1"/>
</dbReference>
<keyword evidence="5" id="KW-1185">Reference proteome</keyword>
<evidence type="ECO:0000256" key="1">
    <source>
        <dbReference type="ARBA" id="ARBA00004430"/>
    </source>
</evidence>
<comment type="subcellular location">
    <subcellularLocation>
        <location evidence="1">Cytoplasm</location>
        <location evidence="1">Cytoskeleton</location>
        <location evidence="1">Cilium axoneme</location>
    </subcellularLocation>
</comment>
<evidence type="ECO:0000256" key="2">
    <source>
        <dbReference type="ARBA" id="ARBA00034139"/>
    </source>
</evidence>
<reference evidence="6" key="1">
    <citation type="submission" date="2025-08" db="UniProtKB">
        <authorList>
            <consortium name="RefSeq"/>
        </authorList>
    </citation>
    <scope>IDENTIFICATION</scope>
    <source>
        <tissue evidence="6">Thorax and Abdomen</tissue>
    </source>
</reference>